<gene>
    <name evidence="3" type="ORF">CH338_09550</name>
</gene>
<organism evidence="3 4">
    <name type="scientific">Rhodoplanes elegans</name>
    <dbReference type="NCBI Taxonomy" id="29408"/>
    <lineage>
        <taxon>Bacteria</taxon>
        <taxon>Pseudomonadati</taxon>
        <taxon>Pseudomonadota</taxon>
        <taxon>Alphaproteobacteria</taxon>
        <taxon>Hyphomicrobiales</taxon>
        <taxon>Nitrobacteraceae</taxon>
        <taxon>Rhodoplanes</taxon>
    </lineage>
</organism>
<dbReference type="PANTHER" id="PTHR35342:SF5">
    <property type="entry name" value="TRICARBOXYLIC TRANSPORT PROTEIN"/>
    <property type="match status" value="1"/>
</dbReference>
<name>A0A327KKR2_9BRAD</name>
<dbReference type="OrthoDB" id="7912266at2"/>
<protein>
    <submittedName>
        <fullName evidence="3">Tricarboxylate transporter family protein</fullName>
    </submittedName>
</protein>
<dbReference type="RefSeq" id="WP_111356869.1">
    <property type="nucleotide sequence ID" value="NZ_NHSK01000130.1"/>
</dbReference>
<dbReference type="EMBL" id="NPEU01000077">
    <property type="protein sequence ID" value="RAI39420.1"/>
    <property type="molecule type" value="Genomic_DNA"/>
</dbReference>
<evidence type="ECO:0000259" key="2">
    <source>
        <dbReference type="Pfam" id="PF01970"/>
    </source>
</evidence>
<feature type="domain" description="DUF112" evidence="2">
    <location>
        <begin position="18"/>
        <end position="438"/>
    </location>
</feature>
<feature type="transmembrane region" description="Helical" evidence="1">
    <location>
        <begin position="258"/>
        <end position="283"/>
    </location>
</feature>
<accession>A0A327KKR2</accession>
<dbReference type="Pfam" id="PF01970">
    <property type="entry name" value="TctA"/>
    <property type="match status" value="1"/>
</dbReference>
<reference evidence="3 4" key="1">
    <citation type="submission" date="2017-07" db="EMBL/GenBank/DDBJ databases">
        <title>Draft Genome Sequences of Select Purple Nonsulfur Bacteria.</title>
        <authorList>
            <person name="Lasarre B."/>
            <person name="Mckinlay J.B."/>
        </authorList>
    </citation>
    <scope>NUCLEOTIDE SEQUENCE [LARGE SCALE GENOMIC DNA]</scope>
    <source>
        <strain evidence="3 4">DSM 11907</strain>
    </source>
</reference>
<proteinExistence type="predicted"/>
<feature type="transmembrane region" description="Helical" evidence="1">
    <location>
        <begin position="163"/>
        <end position="181"/>
    </location>
</feature>
<keyword evidence="1" id="KW-1133">Transmembrane helix</keyword>
<feature type="transmembrane region" description="Helical" evidence="1">
    <location>
        <begin position="411"/>
        <end position="428"/>
    </location>
</feature>
<dbReference type="AlphaFoldDB" id="A0A327KKR2"/>
<feature type="transmembrane region" description="Helical" evidence="1">
    <location>
        <begin position="40"/>
        <end position="62"/>
    </location>
</feature>
<feature type="transmembrane region" description="Helical" evidence="1">
    <location>
        <begin position="355"/>
        <end position="381"/>
    </location>
</feature>
<evidence type="ECO:0000313" key="4">
    <source>
        <dbReference type="Proteomes" id="UP000248863"/>
    </source>
</evidence>
<feature type="transmembrane region" description="Helical" evidence="1">
    <location>
        <begin position="12"/>
        <end position="34"/>
    </location>
</feature>
<keyword evidence="4" id="KW-1185">Reference proteome</keyword>
<feature type="transmembrane region" description="Helical" evidence="1">
    <location>
        <begin position="201"/>
        <end position="218"/>
    </location>
</feature>
<feature type="transmembrane region" description="Helical" evidence="1">
    <location>
        <begin position="470"/>
        <end position="487"/>
    </location>
</feature>
<dbReference type="PANTHER" id="PTHR35342">
    <property type="entry name" value="TRICARBOXYLIC TRANSPORT PROTEIN"/>
    <property type="match status" value="1"/>
</dbReference>
<feature type="transmembrane region" description="Helical" evidence="1">
    <location>
        <begin position="387"/>
        <end position="406"/>
    </location>
</feature>
<dbReference type="InterPro" id="IPR002823">
    <property type="entry name" value="DUF112_TM"/>
</dbReference>
<feature type="transmembrane region" description="Helical" evidence="1">
    <location>
        <begin position="135"/>
        <end position="156"/>
    </location>
</feature>
<evidence type="ECO:0000313" key="3">
    <source>
        <dbReference type="EMBL" id="RAI39420.1"/>
    </source>
</evidence>
<sequence>MNAVLLGLGDALAPVTVLFVFLGVLLGYVIGVLPGLNRPAALAIAIPISYWLTPVAAVGFLIGIAKASGAGGATTAILINTPGEPNAAVTCLDGYPLARAGKAKQALKVALYGSVIGDLIGTLALILLARPLATLALGFGPVEMSAVMILALTFIAALAGKSLFRGLAAGAFGLLCATVGLDVESGTPRLTFGQVELFDGIPLLAVTVGMLALSEMIIQAEEVIGRRADTATVAAGSADDRLGWTQFRRVLPTILQSSLVGTAIGLLPGLGPTVASFASYALAKRMAKPGEQFGKGELKGVAAAETADNAVVPASFVPLFALGLPGSVSAAILIAALTIHGVTPGPRLFEEQPRLIYGIFGAMMVAAVMMLVVGRIGLVGFAKLTKVPATVIVPVVTMLCLVGAYLESKSVFAVGLMVGFGLVGYLMHRFDYSRVTFLIGFVIGPQLELSVRQALIITEGKVSSLAHHPAALVVLAIALAAAVYVLLPTKKPATQGSEGNPLG</sequence>
<feature type="transmembrane region" description="Helical" evidence="1">
    <location>
        <begin position="319"/>
        <end position="343"/>
    </location>
</feature>
<keyword evidence="1" id="KW-0472">Membrane</keyword>
<comment type="caution">
    <text evidence="3">The sequence shown here is derived from an EMBL/GenBank/DDBJ whole genome shotgun (WGS) entry which is preliminary data.</text>
</comment>
<keyword evidence="1" id="KW-0812">Transmembrane</keyword>
<feature type="transmembrane region" description="Helical" evidence="1">
    <location>
        <begin position="109"/>
        <end position="129"/>
    </location>
</feature>
<dbReference type="Proteomes" id="UP000248863">
    <property type="component" value="Unassembled WGS sequence"/>
</dbReference>
<evidence type="ECO:0000256" key="1">
    <source>
        <dbReference type="SAM" id="Phobius"/>
    </source>
</evidence>